<dbReference type="EMBL" id="JBHFEH010000007">
    <property type="protein sequence ID" value="KAL2056512.1"/>
    <property type="molecule type" value="Genomic_DNA"/>
</dbReference>
<protein>
    <submittedName>
        <fullName evidence="1">Uncharacterized protein</fullName>
    </submittedName>
</protein>
<proteinExistence type="predicted"/>
<evidence type="ECO:0000313" key="2">
    <source>
        <dbReference type="Proteomes" id="UP001590951"/>
    </source>
</evidence>
<organism evidence="1 2">
    <name type="scientific">Lepraria finkii</name>
    <dbReference type="NCBI Taxonomy" id="1340010"/>
    <lineage>
        <taxon>Eukaryota</taxon>
        <taxon>Fungi</taxon>
        <taxon>Dikarya</taxon>
        <taxon>Ascomycota</taxon>
        <taxon>Pezizomycotina</taxon>
        <taxon>Lecanoromycetes</taxon>
        <taxon>OSLEUM clade</taxon>
        <taxon>Lecanoromycetidae</taxon>
        <taxon>Lecanorales</taxon>
        <taxon>Lecanorineae</taxon>
        <taxon>Stereocaulaceae</taxon>
        <taxon>Lepraria</taxon>
    </lineage>
</organism>
<sequence>MSVTATGSTRMAYEVAKALLSGRQLDHGTTPRCPDKCEEPAARSSKFCDNAEEVSKYGAASLRGFKDAGTASWGSISHPTEILNSLVLPLTYQSSPSLVNS</sequence>
<name>A0ABR4BF90_9LECA</name>
<evidence type="ECO:0000313" key="1">
    <source>
        <dbReference type="EMBL" id="KAL2056512.1"/>
    </source>
</evidence>
<gene>
    <name evidence="1" type="ORF">ABVK25_002906</name>
</gene>
<comment type="caution">
    <text evidence="1">The sequence shown here is derived from an EMBL/GenBank/DDBJ whole genome shotgun (WGS) entry which is preliminary data.</text>
</comment>
<dbReference type="Proteomes" id="UP001590951">
    <property type="component" value="Unassembled WGS sequence"/>
</dbReference>
<accession>A0ABR4BF90</accession>
<reference evidence="1 2" key="1">
    <citation type="submission" date="2024-09" db="EMBL/GenBank/DDBJ databases">
        <title>Rethinking Asexuality: The Enigmatic Case of Functional Sexual Genes in Lepraria (Stereocaulaceae).</title>
        <authorList>
            <person name="Doellman M."/>
            <person name="Sun Y."/>
            <person name="Barcenas-Pena A."/>
            <person name="Lumbsch H.T."/>
            <person name="Grewe F."/>
        </authorList>
    </citation>
    <scope>NUCLEOTIDE SEQUENCE [LARGE SCALE GENOMIC DNA]</scope>
    <source>
        <strain evidence="1 2">Grewe 0041</strain>
    </source>
</reference>
<keyword evidence="2" id="KW-1185">Reference proteome</keyword>